<keyword evidence="6" id="KW-0694">RNA-binding</keyword>
<proteinExistence type="inferred from homology"/>
<keyword evidence="9" id="KW-1185">Reference proteome</keyword>
<reference evidence="9" key="1">
    <citation type="submission" date="2016-04" db="EMBL/GenBank/DDBJ databases">
        <authorList>
            <person name="Strepis N."/>
        </authorList>
    </citation>
    <scope>NUCLEOTIDE SEQUENCE [LARGE SCALE GENOMIC DNA]</scope>
</reference>
<evidence type="ECO:0000256" key="7">
    <source>
        <dbReference type="ARBA" id="ARBA00023016"/>
    </source>
</evidence>
<protein>
    <submittedName>
        <fullName evidence="8">Uncharacterized protein</fullName>
    </submittedName>
</protein>
<evidence type="ECO:0000313" key="9">
    <source>
        <dbReference type="Proteomes" id="UP000195985"/>
    </source>
</evidence>
<name>A0A1W1IG09_9LACT</name>
<dbReference type="Pfam" id="PF07927">
    <property type="entry name" value="HicA_toxin"/>
    <property type="match status" value="1"/>
</dbReference>
<dbReference type="RefSeq" id="WP_086942646.1">
    <property type="nucleotide sequence ID" value="NZ_FONM01000006.1"/>
</dbReference>
<evidence type="ECO:0000256" key="6">
    <source>
        <dbReference type="ARBA" id="ARBA00022884"/>
    </source>
</evidence>
<keyword evidence="4" id="KW-0255">Endonuclease</keyword>
<evidence type="ECO:0000256" key="1">
    <source>
        <dbReference type="ARBA" id="ARBA00006620"/>
    </source>
</evidence>
<evidence type="ECO:0000256" key="5">
    <source>
        <dbReference type="ARBA" id="ARBA00022801"/>
    </source>
</evidence>
<evidence type="ECO:0000256" key="2">
    <source>
        <dbReference type="ARBA" id="ARBA00022649"/>
    </source>
</evidence>
<keyword evidence="3" id="KW-0540">Nuclease</keyword>
<dbReference type="InterPro" id="IPR038570">
    <property type="entry name" value="HicA_sf"/>
</dbReference>
<dbReference type="GO" id="GO:0016787">
    <property type="term" value="F:hydrolase activity"/>
    <property type="evidence" value="ECO:0007669"/>
    <property type="project" value="UniProtKB-KW"/>
</dbReference>
<evidence type="ECO:0000313" key="8">
    <source>
        <dbReference type="EMBL" id="SLM51841.1"/>
    </source>
</evidence>
<sequence>MPMTPRQMVKLLQRNGFVRITQNGSHLKLFNKINQKTVIVPLHNKDLGIGLEQSILKQAGLK</sequence>
<accession>A0A1W1IG09</accession>
<dbReference type="GO" id="GO:0003729">
    <property type="term" value="F:mRNA binding"/>
    <property type="evidence" value="ECO:0007669"/>
    <property type="project" value="InterPro"/>
</dbReference>
<evidence type="ECO:0000256" key="4">
    <source>
        <dbReference type="ARBA" id="ARBA00022759"/>
    </source>
</evidence>
<dbReference type="STRING" id="43064.SAMN04488086_10679"/>
<keyword evidence="2" id="KW-1277">Toxin-antitoxin system</keyword>
<dbReference type="EMBL" id="FWEY01000003">
    <property type="protein sequence ID" value="SLM51841.1"/>
    <property type="molecule type" value="Genomic_DNA"/>
</dbReference>
<dbReference type="Gene3D" id="3.30.920.30">
    <property type="entry name" value="Hypothetical protein"/>
    <property type="match status" value="1"/>
</dbReference>
<dbReference type="Proteomes" id="UP000195985">
    <property type="component" value="Unassembled WGS sequence"/>
</dbReference>
<dbReference type="SUPFAM" id="SSF54786">
    <property type="entry name" value="YcfA/nrd intein domain"/>
    <property type="match status" value="1"/>
</dbReference>
<dbReference type="OrthoDB" id="286048at2"/>
<keyword evidence="7" id="KW-0346">Stress response</keyword>
<gene>
    <name evidence="8" type="ORF">TPAS_1521</name>
</gene>
<dbReference type="InterPro" id="IPR012933">
    <property type="entry name" value="HicA_mRNA_interferase"/>
</dbReference>
<keyword evidence="5" id="KW-0378">Hydrolase</keyword>
<evidence type="ECO:0000256" key="3">
    <source>
        <dbReference type="ARBA" id="ARBA00022722"/>
    </source>
</evidence>
<organism evidence="8 9">
    <name type="scientific">Trichococcus pasteurii</name>
    <dbReference type="NCBI Taxonomy" id="43064"/>
    <lineage>
        <taxon>Bacteria</taxon>
        <taxon>Bacillati</taxon>
        <taxon>Bacillota</taxon>
        <taxon>Bacilli</taxon>
        <taxon>Lactobacillales</taxon>
        <taxon>Carnobacteriaceae</taxon>
        <taxon>Trichococcus</taxon>
    </lineage>
</organism>
<comment type="similarity">
    <text evidence="1">Belongs to the HicA mRNA interferase family.</text>
</comment>
<dbReference type="AlphaFoldDB" id="A0A1W1IG09"/>
<dbReference type="GO" id="GO:0004519">
    <property type="term" value="F:endonuclease activity"/>
    <property type="evidence" value="ECO:0007669"/>
    <property type="project" value="UniProtKB-KW"/>
</dbReference>